<feature type="transmembrane region" description="Helical" evidence="3">
    <location>
        <begin position="1930"/>
        <end position="1953"/>
    </location>
</feature>
<dbReference type="Proteomes" id="UP001607303">
    <property type="component" value="Unassembled WGS sequence"/>
</dbReference>
<dbReference type="InterPro" id="IPR011042">
    <property type="entry name" value="6-blade_b-propeller_TolB-like"/>
</dbReference>
<proteinExistence type="predicted"/>
<evidence type="ECO:0000256" key="3">
    <source>
        <dbReference type="SAM" id="Phobius"/>
    </source>
</evidence>
<feature type="compositionally biased region" description="Polar residues" evidence="2">
    <location>
        <begin position="2223"/>
        <end position="2242"/>
    </location>
</feature>
<accession>A0ABD2CSF2</accession>
<keyword evidence="3" id="KW-0472">Membrane</keyword>
<feature type="domain" description="Fibronectin type-III" evidence="5">
    <location>
        <begin position="124"/>
        <end position="230"/>
    </location>
</feature>
<feature type="domain" description="Fibronectin type-III" evidence="5">
    <location>
        <begin position="1612"/>
        <end position="1716"/>
    </location>
</feature>
<keyword evidence="6" id="KW-0418">Kinase</keyword>
<dbReference type="SMART" id="SM00135">
    <property type="entry name" value="LY"/>
    <property type="match status" value="4"/>
</dbReference>
<feature type="domain" description="Fibronectin type-III" evidence="5">
    <location>
        <begin position="1095"/>
        <end position="1202"/>
    </location>
</feature>
<evidence type="ECO:0000256" key="4">
    <source>
        <dbReference type="SAM" id="SignalP"/>
    </source>
</evidence>
<dbReference type="PANTHER" id="PTHR13817:SF166">
    <property type="entry name" value="NEURONAL IGCAM-RELATED"/>
    <property type="match status" value="1"/>
</dbReference>
<dbReference type="GO" id="GO:0016301">
    <property type="term" value="F:kinase activity"/>
    <property type="evidence" value="ECO:0007669"/>
    <property type="project" value="UniProtKB-KW"/>
</dbReference>
<evidence type="ECO:0000313" key="7">
    <source>
        <dbReference type="Proteomes" id="UP001607303"/>
    </source>
</evidence>
<evidence type="ECO:0000256" key="1">
    <source>
        <dbReference type="ARBA" id="ARBA00022737"/>
    </source>
</evidence>
<dbReference type="FunFam" id="2.60.40.10:FF:002572">
    <property type="entry name" value="Tyrosine-protein kinase receptor"/>
    <property type="match status" value="1"/>
</dbReference>
<evidence type="ECO:0000313" key="6">
    <source>
        <dbReference type="EMBL" id="KAL2748050.1"/>
    </source>
</evidence>
<feature type="region of interest" description="Disordered" evidence="2">
    <location>
        <begin position="2223"/>
        <end position="2270"/>
    </location>
</feature>
<feature type="compositionally biased region" description="Basic and acidic residues" evidence="2">
    <location>
        <begin position="2194"/>
        <end position="2205"/>
    </location>
</feature>
<dbReference type="PANTHER" id="PTHR13817">
    <property type="entry name" value="TITIN"/>
    <property type="match status" value="1"/>
</dbReference>
<keyword evidence="3" id="KW-0812">Transmembrane</keyword>
<dbReference type="SMART" id="SM00060">
    <property type="entry name" value="FN3"/>
    <property type="match status" value="8"/>
</dbReference>
<reference evidence="6 7" key="1">
    <citation type="journal article" date="2024" name="Ann. Entomol. Soc. Am.">
        <title>Genomic analyses of the southern and eastern yellowjacket wasps (Hymenoptera: Vespidae) reveal evolutionary signatures of social life.</title>
        <authorList>
            <person name="Catto M.A."/>
            <person name="Caine P.B."/>
            <person name="Orr S.E."/>
            <person name="Hunt B.G."/>
            <person name="Goodisman M.A.D."/>
        </authorList>
    </citation>
    <scope>NUCLEOTIDE SEQUENCE [LARGE SCALE GENOMIC DNA]</scope>
    <source>
        <strain evidence="6">232</strain>
        <tissue evidence="6">Head and thorax</tissue>
    </source>
</reference>
<dbReference type="InterPro" id="IPR050964">
    <property type="entry name" value="Striated_Muscle_Regulatory"/>
</dbReference>
<keyword evidence="1" id="KW-0677">Repeat</keyword>
<dbReference type="CDD" id="cd00063">
    <property type="entry name" value="FN3"/>
    <property type="match status" value="7"/>
</dbReference>
<feature type="signal peptide" evidence="4">
    <location>
        <begin position="1"/>
        <end position="24"/>
    </location>
</feature>
<dbReference type="SUPFAM" id="SSF49265">
    <property type="entry name" value="Fibronectin type III"/>
    <property type="match status" value="5"/>
</dbReference>
<feature type="chain" id="PRO_5044751618" evidence="4">
    <location>
        <begin position="25"/>
        <end position="2317"/>
    </location>
</feature>
<dbReference type="EMBL" id="JAYRBN010000034">
    <property type="protein sequence ID" value="KAL2748050.1"/>
    <property type="molecule type" value="Genomic_DNA"/>
</dbReference>
<sequence length="2317" mass="261463">MLGRGLCTLMKLLAFAGSVATLLADEDWNVPTSLQKECSSKCPNLDLNQNRTEDSSPEVGCGVRCKVEQCTKGCEAWAQALDMSCQTVCNGTQELLPPKELYCVLGCHDALNRYFQQLKAEIGVPAAPALVADSLTATSLRLEWKGMNMNRRSSGISYLVQWRYEELVETWQYCRNQTWGEDDQILVENLQPYTKYRFRVALLLKSSQHNPEPIVSAPSVVILTLAAGLPSSAPVIVRAAAVDSCRVSVSWEPGPFPNGPLLSYVLRLQGADHSQLKDIPASENTDHYMFQNLEPNKNYSVSVTMRNSVGEGPPATIHISTNPEPTVKDTEQPILILGGEHVVMKQGADMLDEPSVVYRTSSVIRGVAIHVASAQLFVSDSTGYVYRTSILEPPELRKNITILSPSEANFKPLSLSVDWLNLQLYVLGEVKHSTTVWQIARCNLDGKGLTVAMAGFLTRPSHIEVDPYNGYLFWVTRGGLYRLDLADISNGVKHEVQPYLILEDEHLGAFTVDHTNFRLLVPHQTENTVMSVSLDGREVLNLRANTQQPKFKNVLSLAMANGLFYWTNGEEVLTEGYHSGKNRYFHNAYPDRLDGSFVSVNVLMDASQPVPVPVNPPTGVQAVLGAERAKVSWQVPHLLGGQGKGAWQNWSYELEIKDESTGETIRQKEIAGSSHTVHNLREKSKYSIKAAAYTTAGRGPWSTEFRGRTLRNGSRASILWSANEGLLKSDVTGENIDTLIYKTSLKDSENAYHIVDVSWYKDMLYIVGNNSVLYQYNFTTHVKTKLNIHSVGSVAVDWISKKLYWANPKQQIITRANLNGSQQEPMSILAIVKELLIDSLEAYLYWSTGHAVEVARLNGQDRRYYHSDEIFNGKQVMGLTLDSEHRYLYWIVRSYESGSIVYRAPTSERIPMDQKIIPEKVSALQHPNIQGPLCYFSEHLLWLQDDRNAVIGDLFGQNTAIINGITLSGLRMVAVMDPALHGYPKNLTSESVVVLPNAVNLTSIRVEGTSGKFNVSWDPVDNINYGTVFYEVKFLDHINTNSNPEITSETSMPYNNSERIEPYSLLEVTVKAFTYWETAHHSRAILRSPQSLPSEPTNPRLFVENYRKPLNEKMETVVIFRWNRPKFENGEILGYTIQCWFNEIANHTDIHVCDESNVPSNILEYKVYNLSPNVTYYFQVRAKTSIGFGSYTDVIGVSTAYENPIPRLLLATTEAVNVIDLDEKMNNYTITRHVAVEIAFSAAEDNIFWINKIQELISSDSRGIHITKIFTLNNTAYSLCVDWIAKYLYWSESNDKESESRILKLDLSMLQDKIVTFQPIITRYGRIVKLDILPSAGSLYWIESTKTDRGIIMQSDLYGENIQPFFNQMGDCSCPYRPSVSPIMTIDSTETENPVLYWVSLEGHLYVADINGCICKMIIDPGLDKGLTFASLTVDKINIYWTNTVDMKLYLVNKKYLEKGKIMDFYTPHVRSIKALGKSLQPYPSAECLIPRPMLYNIEEVKKTADSITVKLPQPLPHNGCKAYNLPKTLYLMDVYECAENNSKDCRESSDIQEKCKRYQTYEREYAIEHLKPFTRYLIKLSLANIYIEWDRVNLEFSSGIILTTDAGAPSAPENVSVQVLTPTLAAVYWMPPKIFNSPAVNYEIHWKSDSLINGVRQKGEQLVKDTEQVKNGKFIAMLQPLLPGQIYFISVRACPAQFNEVFSESEKQMISMYPEPNNLTLIAASINGLNISWVPTISLMISYVLEYKDVALEEWRVANESEIDSEKVIYRLRNLQPRTLYKFRLLLRYPNYDQDFIWSPDGRFTYQTLGDVPSAPGTPTVIKLRSSVYQLNWDAAQAHGSQITLYRLETKMIDEGQRDEATTSNGESWTLCYNGTDNYWIIKGDMDRRYRFRVRARNAYGFGAWSRSSNVIDLTDSAVGGLPATQQQLGLILGLTVPVIAFGLVCFCYFLCLYRQRKDDKKVVLSPIVSDVELATLREIPRSNFVQPNALYASTMQNDPDDSMLPKIKREQITLAKFLGSGAFGELLLILFDTCNSWKSSSSEGSRDMQPFLQNSQNVTLVTQSDDIPKYLELLADSDDVVLRENRVTEYEVPRSIHISNPNLINIDKISQGLMEVKNLEDLQESEEFLKNGIKDRRSSITSSEPSKEAIFKTNMTDRCKTLDTSKLRNSNIRASFTGDSLMNEQQKHKRNSTIERRKSEMNLEGKDKMVINSNTNISVSTRSNVITNDSQNVSSRNNATKPDENEEISDNSIKNNNSTKIQRTQSTLQSGKANIPLVINSALLNLLRQTPMIEDGNNSVTYTNINTDTVRVNGS</sequence>
<keyword evidence="3" id="KW-1133">Transmembrane helix</keyword>
<feature type="compositionally biased region" description="Polar residues" evidence="2">
    <location>
        <begin position="2252"/>
        <end position="2270"/>
    </location>
</feature>
<dbReference type="InterPro" id="IPR003961">
    <property type="entry name" value="FN3_dom"/>
</dbReference>
<feature type="region of interest" description="Disordered" evidence="2">
    <location>
        <begin position="2185"/>
        <end position="2205"/>
    </location>
</feature>
<name>A0ABD2CSF2_VESMC</name>
<comment type="caution">
    <text evidence="6">The sequence shown here is derived from an EMBL/GenBank/DDBJ whole genome shotgun (WGS) entry which is preliminary data.</text>
</comment>
<dbReference type="InterPro" id="IPR000033">
    <property type="entry name" value="LDLR_classB_rpt"/>
</dbReference>
<keyword evidence="6" id="KW-0808">Transferase</keyword>
<feature type="domain" description="Fibronectin type-III" evidence="5">
    <location>
        <begin position="233"/>
        <end position="325"/>
    </location>
</feature>
<dbReference type="Gene3D" id="2.60.40.10">
    <property type="entry name" value="Immunoglobulins"/>
    <property type="match status" value="7"/>
</dbReference>
<evidence type="ECO:0000256" key="2">
    <source>
        <dbReference type="SAM" id="MobiDB-lite"/>
    </source>
</evidence>
<keyword evidence="4" id="KW-0732">Signal</keyword>
<protein>
    <submittedName>
        <fullName evidence="6">Proto-oncogene tyrosine-protein kinase ROS isoform X4</fullName>
    </submittedName>
</protein>
<dbReference type="Gene3D" id="2.120.10.30">
    <property type="entry name" value="TolB, C-terminal domain"/>
    <property type="match status" value="3"/>
</dbReference>
<dbReference type="InterPro" id="IPR036116">
    <property type="entry name" value="FN3_sf"/>
</dbReference>
<keyword evidence="7" id="KW-1185">Reference proteome</keyword>
<dbReference type="PROSITE" id="PS50853">
    <property type="entry name" value="FN3"/>
    <property type="match status" value="6"/>
</dbReference>
<organism evidence="6 7">
    <name type="scientific">Vespula maculifrons</name>
    <name type="common">Eastern yellow jacket</name>
    <name type="synonym">Wasp</name>
    <dbReference type="NCBI Taxonomy" id="7453"/>
    <lineage>
        <taxon>Eukaryota</taxon>
        <taxon>Metazoa</taxon>
        <taxon>Ecdysozoa</taxon>
        <taxon>Arthropoda</taxon>
        <taxon>Hexapoda</taxon>
        <taxon>Insecta</taxon>
        <taxon>Pterygota</taxon>
        <taxon>Neoptera</taxon>
        <taxon>Endopterygota</taxon>
        <taxon>Hymenoptera</taxon>
        <taxon>Apocrita</taxon>
        <taxon>Aculeata</taxon>
        <taxon>Vespoidea</taxon>
        <taxon>Vespidae</taxon>
        <taxon>Vespinae</taxon>
        <taxon>Vespula</taxon>
    </lineage>
</organism>
<dbReference type="SUPFAM" id="SSF63825">
    <property type="entry name" value="YWTD domain"/>
    <property type="match status" value="3"/>
</dbReference>
<dbReference type="Pfam" id="PF00041">
    <property type="entry name" value="fn3"/>
    <property type="match status" value="4"/>
</dbReference>
<evidence type="ECO:0000259" key="5">
    <source>
        <dbReference type="PROSITE" id="PS50853"/>
    </source>
</evidence>
<dbReference type="InterPro" id="IPR013783">
    <property type="entry name" value="Ig-like_fold"/>
</dbReference>
<feature type="domain" description="Fibronectin type-III" evidence="5">
    <location>
        <begin position="1816"/>
        <end position="1919"/>
    </location>
</feature>
<feature type="domain" description="Fibronectin type-III" evidence="5">
    <location>
        <begin position="613"/>
        <end position="712"/>
    </location>
</feature>
<gene>
    <name evidence="6" type="ORF">V1477_003945</name>
</gene>